<name>A0A261XVE6_9FUNG</name>
<keyword evidence="4" id="KW-1185">Reference proteome</keyword>
<feature type="compositionally biased region" description="Basic and acidic residues" evidence="1">
    <location>
        <begin position="1"/>
        <end position="11"/>
    </location>
</feature>
<reference evidence="3 4" key="1">
    <citation type="journal article" date="2017" name="Mycologia">
        <title>Bifiguratus adelaidae, gen. et sp. nov., a new member of Mucoromycotina in endophytic and soil-dwelling habitats.</title>
        <authorList>
            <person name="Torres-Cruz T.J."/>
            <person name="Billingsley Tobias T.L."/>
            <person name="Almatruk M."/>
            <person name="Hesse C."/>
            <person name="Kuske C.R."/>
            <person name="Desiro A."/>
            <person name="Benucci G.M."/>
            <person name="Bonito G."/>
            <person name="Stajich J.E."/>
            <person name="Dunlap C."/>
            <person name="Arnold A.E."/>
            <person name="Porras-Alfaro A."/>
        </authorList>
    </citation>
    <scope>NUCLEOTIDE SEQUENCE [LARGE SCALE GENOMIC DNA]</scope>
    <source>
        <strain evidence="3 4">AZ0501</strain>
    </source>
</reference>
<evidence type="ECO:0000313" key="3">
    <source>
        <dbReference type="EMBL" id="OZJ02308.1"/>
    </source>
</evidence>
<keyword evidence="2" id="KW-0812">Transmembrane</keyword>
<feature type="transmembrane region" description="Helical" evidence="2">
    <location>
        <begin position="213"/>
        <end position="236"/>
    </location>
</feature>
<evidence type="ECO:0000313" key="4">
    <source>
        <dbReference type="Proteomes" id="UP000242875"/>
    </source>
</evidence>
<comment type="caution">
    <text evidence="3">The sequence shown here is derived from an EMBL/GenBank/DDBJ whole genome shotgun (WGS) entry which is preliminary data.</text>
</comment>
<dbReference type="AlphaFoldDB" id="A0A261XVE6"/>
<evidence type="ECO:0000256" key="2">
    <source>
        <dbReference type="SAM" id="Phobius"/>
    </source>
</evidence>
<evidence type="ECO:0008006" key="5">
    <source>
        <dbReference type="Google" id="ProtNLM"/>
    </source>
</evidence>
<keyword evidence="2" id="KW-0472">Membrane</keyword>
<evidence type="ECO:0000256" key="1">
    <source>
        <dbReference type="SAM" id="MobiDB-lite"/>
    </source>
</evidence>
<proteinExistence type="predicted"/>
<accession>A0A261XVE6</accession>
<protein>
    <recommendedName>
        <fullName evidence="5">Transmembrane protein</fullName>
    </recommendedName>
</protein>
<dbReference type="EMBL" id="MVBO01000164">
    <property type="protein sequence ID" value="OZJ02308.1"/>
    <property type="molecule type" value="Genomic_DNA"/>
</dbReference>
<feature type="transmembrane region" description="Helical" evidence="2">
    <location>
        <begin position="242"/>
        <end position="264"/>
    </location>
</feature>
<organism evidence="3 4">
    <name type="scientific">Bifiguratus adelaidae</name>
    <dbReference type="NCBI Taxonomy" id="1938954"/>
    <lineage>
        <taxon>Eukaryota</taxon>
        <taxon>Fungi</taxon>
        <taxon>Fungi incertae sedis</taxon>
        <taxon>Mucoromycota</taxon>
        <taxon>Mucoromycotina</taxon>
        <taxon>Endogonomycetes</taxon>
        <taxon>Endogonales</taxon>
        <taxon>Endogonales incertae sedis</taxon>
        <taxon>Bifiguratus</taxon>
    </lineage>
</organism>
<feature type="region of interest" description="Disordered" evidence="1">
    <location>
        <begin position="1"/>
        <end position="75"/>
    </location>
</feature>
<feature type="region of interest" description="Disordered" evidence="1">
    <location>
        <begin position="91"/>
        <end position="122"/>
    </location>
</feature>
<dbReference type="Proteomes" id="UP000242875">
    <property type="component" value="Unassembled WGS sequence"/>
</dbReference>
<keyword evidence="2" id="KW-1133">Transmembrane helix</keyword>
<feature type="compositionally biased region" description="Low complexity" evidence="1">
    <location>
        <begin position="59"/>
        <end position="73"/>
    </location>
</feature>
<gene>
    <name evidence="3" type="ORF">BZG36_04455</name>
</gene>
<sequence length="347" mass="38818">MTEHLKGEDMGTTHPLAPALPTLTTSQSGEEREPVAGNLGTDHSNVEDIDATMGQRGTANNAAGSAESSEAPAVRSVPSLYPCDVSHLPNARPQLPGLASPSSIAPPQPAHPPQHETDRPNTRTYTRRLTPAWLADLPSSQIGHRLSLSRMNTTRRSIASLGESIHSDASSRPPMYLSRQSSEISVMERTHAIGRLDTEDDYADLTQRTTLIALVRCACLIVAIFLLIVGLVPIFVPGERQYLFIFWLPLILFSAITLCVWAEYKRRIDNKRDKRQRRQRIIRRQRMEARRRLPEGWFFETRPAQGISGERHKHPVITLIPPPPQYDHAIQETPNFEDARDLETAQT</sequence>